<dbReference type="RefSeq" id="XP_046116262.1">
    <property type="nucleotide sequence ID" value="XM_046263890.1"/>
</dbReference>
<comment type="caution">
    <text evidence="1">The sequence shown here is derived from an EMBL/GenBank/DDBJ whole genome shotgun (WGS) entry which is preliminary data.</text>
</comment>
<keyword evidence="2" id="KW-1185">Reference proteome</keyword>
<dbReference type="EMBL" id="MU251263">
    <property type="protein sequence ID" value="KAG9252338.1"/>
    <property type="molecule type" value="Genomic_DNA"/>
</dbReference>
<reference evidence="1" key="1">
    <citation type="journal article" date="2021" name="IMA Fungus">
        <title>Genomic characterization of three marine fungi, including Emericellopsis atlantica sp. nov. with signatures of a generalist lifestyle and marine biomass degradation.</title>
        <authorList>
            <person name="Hagestad O.C."/>
            <person name="Hou L."/>
            <person name="Andersen J.H."/>
            <person name="Hansen E.H."/>
            <person name="Altermark B."/>
            <person name="Li C."/>
            <person name="Kuhnert E."/>
            <person name="Cox R.J."/>
            <person name="Crous P.W."/>
            <person name="Spatafora J.W."/>
            <person name="Lail K."/>
            <person name="Amirebrahimi M."/>
            <person name="Lipzen A."/>
            <person name="Pangilinan J."/>
            <person name="Andreopoulos W."/>
            <person name="Hayes R.D."/>
            <person name="Ng V."/>
            <person name="Grigoriev I.V."/>
            <person name="Jackson S.A."/>
            <person name="Sutton T.D.S."/>
            <person name="Dobson A.D.W."/>
            <person name="Rama T."/>
        </authorList>
    </citation>
    <scope>NUCLEOTIDE SEQUENCE</scope>
    <source>
        <strain evidence="1">TS7</strain>
    </source>
</reference>
<sequence length="71" mass="7914">MSKRLLRPVHGLHLAVPSSASSVHQLKYTSNSLRGNAVQQIIKHVCDCTVDFIGIHDDTMYLVARGRIRSD</sequence>
<accession>A0A9P7ZHR3</accession>
<evidence type="ECO:0000313" key="2">
    <source>
        <dbReference type="Proteomes" id="UP000887229"/>
    </source>
</evidence>
<dbReference type="AlphaFoldDB" id="A0A9P7ZHR3"/>
<organism evidence="1 2">
    <name type="scientific">Emericellopsis atlantica</name>
    <dbReference type="NCBI Taxonomy" id="2614577"/>
    <lineage>
        <taxon>Eukaryota</taxon>
        <taxon>Fungi</taxon>
        <taxon>Dikarya</taxon>
        <taxon>Ascomycota</taxon>
        <taxon>Pezizomycotina</taxon>
        <taxon>Sordariomycetes</taxon>
        <taxon>Hypocreomycetidae</taxon>
        <taxon>Hypocreales</taxon>
        <taxon>Bionectriaceae</taxon>
        <taxon>Emericellopsis</taxon>
    </lineage>
</organism>
<name>A0A9P7ZHR3_9HYPO</name>
<proteinExistence type="predicted"/>
<dbReference type="GeneID" id="70294793"/>
<protein>
    <submittedName>
        <fullName evidence="1">Uncharacterized protein</fullName>
    </submittedName>
</protein>
<dbReference type="Proteomes" id="UP000887229">
    <property type="component" value="Unassembled WGS sequence"/>
</dbReference>
<gene>
    <name evidence="1" type="ORF">F5Z01DRAFT_661559</name>
</gene>
<evidence type="ECO:0000313" key="1">
    <source>
        <dbReference type="EMBL" id="KAG9252338.1"/>
    </source>
</evidence>